<dbReference type="InterPro" id="IPR050736">
    <property type="entry name" value="Sensor_HK_Regulatory"/>
</dbReference>
<proteinExistence type="predicted"/>
<dbReference type="EC" id="2.7.13.3" evidence="2"/>
<dbReference type="InterPro" id="IPR000700">
    <property type="entry name" value="PAS-assoc_C"/>
</dbReference>
<gene>
    <name evidence="10" type="ORF">EHQ17_11280</name>
</gene>
<feature type="domain" description="Histidine kinase" evidence="7">
    <location>
        <begin position="278"/>
        <end position="494"/>
    </location>
</feature>
<evidence type="ECO:0000256" key="6">
    <source>
        <dbReference type="ARBA" id="ARBA00023012"/>
    </source>
</evidence>
<dbReference type="PANTHER" id="PTHR43711:SF31">
    <property type="entry name" value="HISTIDINE KINASE"/>
    <property type="match status" value="1"/>
</dbReference>
<protein>
    <recommendedName>
        <fullName evidence="2">histidine kinase</fullName>
        <ecNumber evidence="2">2.7.13.3</ecNumber>
    </recommendedName>
</protein>
<dbReference type="InterPro" id="IPR000014">
    <property type="entry name" value="PAS"/>
</dbReference>
<dbReference type="RefSeq" id="WP_135594480.1">
    <property type="nucleotide sequence ID" value="NZ_RQEZ01000110.1"/>
</dbReference>
<dbReference type="OrthoDB" id="1931120at2"/>
<keyword evidence="3" id="KW-0597">Phosphoprotein</keyword>
<evidence type="ECO:0000256" key="5">
    <source>
        <dbReference type="ARBA" id="ARBA00022777"/>
    </source>
</evidence>
<dbReference type="InterPro" id="IPR005467">
    <property type="entry name" value="His_kinase_dom"/>
</dbReference>
<evidence type="ECO:0000259" key="8">
    <source>
        <dbReference type="PROSITE" id="PS50112"/>
    </source>
</evidence>
<organism evidence="10 11">
    <name type="scientific">Leptospira gomenensis</name>
    <dbReference type="NCBI Taxonomy" id="2484974"/>
    <lineage>
        <taxon>Bacteria</taxon>
        <taxon>Pseudomonadati</taxon>
        <taxon>Spirochaetota</taxon>
        <taxon>Spirochaetia</taxon>
        <taxon>Leptospirales</taxon>
        <taxon>Leptospiraceae</taxon>
        <taxon>Leptospira</taxon>
    </lineage>
</organism>
<dbReference type="InterPro" id="IPR004358">
    <property type="entry name" value="Sig_transdc_His_kin-like_C"/>
</dbReference>
<dbReference type="PROSITE" id="PS50112">
    <property type="entry name" value="PAS"/>
    <property type="match status" value="1"/>
</dbReference>
<comment type="caution">
    <text evidence="10">The sequence shown here is derived from an EMBL/GenBank/DDBJ whole genome shotgun (WGS) entry which is preliminary data.</text>
</comment>
<evidence type="ECO:0000259" key="7">
    <source>
        <dbReference type="PROSITE" id="PS50109"/>
    </source>
</evidence>
<dbReference type="PRINTS" id="PR00344">
    <property type="entry name" value="BCTRLSENSOR"/>
</dbReference>
<dbReference type="InterPro" id="IPR036097">
    <property type="entry name" value="HisK_dim/P_sf"/>
</dbReference>
<dbReference type="PROSITE" id="PS50113">
    <property type="entry name" value="PAC"/>
    <property type="match status" value="1"/>
</dbReference>
<sequence length="501" mass="56865">MYSKNEIVFGNVFTPESSEVLDHLPLLITKFLPDTTLTYINETCCKTFGKTKQELYAVQWIGFLPEEAGRKITEALRSVKNSLQAETHSYWIRNISGERMFVQWKIYPIVDKENRFQGYLGIGNDKTRESHAETEIRNKDNLIEKMLSTIDDVLWSVDAKTNETLYVSRAAKKIYGLESDAFYKNRELWRSVIHPDDKHIADQKLRDLEAGGKYSEVQYRIVRPDRETRNISDRCWVVEDEFGNPDRIEGIARDITIQKDMEKRAAYETKSKNRLISAAAHDLKNPISGIISLVDFLKDQVEGESNLELLNMMSKAGNKALQIIQDLLQIAELENENYRLKPEKCDLNLMVSTVIDHNKTEASQKGIELNADLYKGTIPVKIELLNFQRVLENLISNSLKFTKQGGSIVLRTFVDGTKAMIEVEDDGIGIPAGLQSSVFDQFTRAKRQGLNGEQATGLGMSIAKVIVELHKGKIGIQSEEGKGTKCIIEIPMDVPHETKTE</sequence>
<dbReference type="InterPro" id="IPR003661">
    <property type="entry name" value="HisK_dim/P_dom"/>
</dbReference>
<dbReference type="SMART" id="SM00091">
    <property type="entry name" value="PAS"/>
    <property type="match status" value="2"/>
</dbReference>
<keyword evidence="4" id="KW-0808">Transferase</keyword>
<keyword evidence="6" id="KW-0902">Two-component regulatory system</keyword>
<dbReference type="SMART" id="SM00388">
    <property type="entry name" value="HisKA"/>
    <property type="match status" value="1"/>
</dbReference>
<dbReference type="CDD" id="cd00082">
    <property type="entry name" value="HisKA"/>
    <property type="match status" value="1"/>
</dbReference>
<keyword evidence="5" id="KW-0418">Kinase</keyword>
<dbReference type="Gene3D" id="3.30.450.20">
    <property type="entry name" value="PAS domain"/>
    <property type="match status" value="2"/>
</dbReference>
<dbReference type="PROSITE" id="PS50109">
    <property type="entry name" value="HIS_KIN"/>
    <property type="match status" value="1"/>
</dbReference>
<evidence type="ECO:0000256" key="2">
    <source>
        <dbReference type="ARBA" id="ARBA00012438"/>
    </source>
</evidence>
<dbReference type="Proteomes" id="UP000298277">
    <property type="component" value="Unassembled WGS sequence"/>
</dbReference>
<accession>A0A5F1YK34</accession>
<evidence type="ECO:0000256" key="1">
    <source>
        <dbReference type="ARBA" id="ARBA00000085"/>
    </source>
</evidence>
<dbReference type="Pfam" id="PF00512">
    <property type="entry name" value="HisKA"/>
    <property type="match status" value="1"/>
</dbReference>
<dbReference type="Gene3D" id="1.10.287.130">
    <property type="match status" value="1"/>
</dbReference>
<feature type="domain" description="PAC" evidence="9">
    <location>
        <begin position="86"/>
        <end position="138"/>
    </location>
</feature>
<dbReference type="CDD" id="cd00075">
    <property type="entry name" value="HATPase"/>
    <property type="match status" value="1"/>
</dbReference>
<dbReference type="SUPFAM" id="SSF55785">
    <property type="entry name" value="PYP-like sensor domain (PAS domain)"/>
    <property type="match status" value="2"/>
</dbReference>
<comment type="catalytic activity">
    <reaction evidence="1">
        <text>ATP + protein L-histidine = ADP + protein N-phospho-L-histidine.</text>
        <dbReference type="EC" id="2.7.13.3"/>
    </reaction>
</comment>
<feature type="domain" description="PAS" evidence="8">
    <location>
        <begin position="139"/>
        <end position="212"/>
    </location>
</feature>
<dbReference type="SUPFAM" id="SSF47384">
    <property type="entry name" value="Homodimeric domain of signal transducing histidine kinase"/>
    <property type="match status" value="1"/>
</dbReference>
<dbReference type="FunFam" id="3.30.565.10:FF:000006">
    <property type="entry name" value="Sensor histidine kinase WalK"/>
    <property type="match status" value="1"/>
</dbReference>
<dbReference type="Pfam" id="PF02518">
    <property type="entry name" value="HATPase_c"/>
    <property type="match status" value="1"/>
</dbReference>
<dbReference type="Gene3D" id="3.30.565.10">
    <property type="entry name" value="Histidine kinase-like ATPase, C-terminal domain"/>
    <property type="match status" value="1"/>
</dbReference>
<dbReference type="InterPro" id="IPR035965">
    <property type="entry name" value="PAS-like_dom_sf"/>
</dbReference>
<dbReference type="NCBIfam" id="TIGR00229">
    <property type="entry name" value="sensory_box"/>
    <property type="match status" value="2"/>
</dbReference>
<evidence type="ECO:0000313" key="11">
    <source>
        <dbReference type="Proteomes" id="UP000298277"/>
    </source>
</evidence>
<dbReference type="AlphaFoldDB" id="A0A5F1YK34"/>
<dbReference type="EMBL" id="RQFA01000046">
    <property type="protein sequence ID" value="TGK33366.1"/>
    <property type="molecule type" value="Genomic_DNA"/>
</dbReference>
<dbReference type="InterPro" id="IPR013655">
    <property type="entry name" value="PAS_fold_3"/>
</dbReference>
<dbReference type="InterPro" id="IPR003594">
    <property type="entry name" value="HATPase_dom"/>
</dbReference>
<dbReference type="GO" id="GO:0000155">
    <property type="term" value="F:phosphorelay sensor kinase activity"/>
    <property type="evidence" value="ECO:0007669"/>
    <property type="project" value="InterPro"/>
</dbReference>
<dbReference type="InterPro" id="IPR036890">
    <property type="entry name" value="HATPase_C_sf"/>
</dbReference>
<reference evidence="10" key="1">
    <citation type="journal article" date="2019" name="PLoS Negl. Trop. Dis.">
        <title>Revisiting the worldwide diversity of Leptospira species in the environment.</title>
        <authorList>
            <person name="Vincent A.T."/>
            <person name="Schiettekatte O."/>
            <person name="Bourhy P."/>
            <person name="Veyrier F.J."/>
            <person name="Picardeau M."/>
        </authorList>
    </citation>
    <scope>NUCLEOTIDE SEQUENCE [LARGE SCALE GENOMIC DNA]</scope>
    <source>
        <strain evidence="10">201800299</strain>
    </source>
</reference>
<dbReference type="PANTHER" id="PTHR43711">
    <property type="entry name" value="TWO-COMPONENT HISTIDINE KINASE"/>
    <property type="match status" value="1"/>
</dbReference>
<dbReference type="Pfam" id="PF13426">
    <property type="entry name" value="PAS_9"/>
    <property type="match status" value="1"/>
</dbReference>
<dbReference type="SMART" id="SM00387">
    <property type="entry name" value="HATPase_c"/>
    <property type="match status" value="1"/>
</dbReference>
<evidence type="ECO:0000256" key="4">
    <source>
        <dbReference type="ARBA" id="ARBA00022679"/>
    </source>
</evidence>
<dbReference type="Pfam" id="PF08447">
    <property type="entry name" value="PAS_3"/>
    <property type="match status" value="1"/>
</dbReference>
<keyword evidence="11" id="KW-1185">Reference proteome</keyword>
<evidence type="ECO:0000259" key="9">
    <source>
        <dbReference type="PROSITE" id="PS50113"/>
    </source>
</evidence>
<evidence type="ECO:0000313" key="10">
    <source>
        <dbReference type="EMBL" id="TGK33366.1"/>
    </source>
</evidence>
<dbReference type="SUPFAM" id="SSF55874">
    <property type="entry name" value="ATPase domain of HSP90 chaperone/DNA topoisomerase II/histidine kinase"/>
    <property type="match status" value="1"/>
</dbReference>
<dbReference type="CDD" id="cd00130">
    <property type="entry name" value="PAS"/>
    <property type="match status" value="2"/>
</dbReference>
<name>A0A5F1YK34_9LEPT</name>
<evidence type="ECO:0000256" key="3">
    <source>
        <dbReference type="ARBA" id="ARBA00022553"/>
    </source>
</evidence>